<feature type="region of interest" description="Disordered" evidence="2">
    <location>
        <begin position="1"/>
        <end position="60"/>
    </location>
</feature>
<feature type="region of interest" description="Disordered" evidence="2">
    <location>
        <begin position="72"/>
        <end position="98"/>
    </location>
</feature>
<evidence type="ECO:0000313" key="3">
    <source>
        <dbReference type="EMBL" id="KAK8936365.1"/>
    </source>
</evidence>
<protein>
    <submittedName>
        <fullName evidence="3">Uncharacterized protein</fullName>
    </submittedName>
</protein>
<organism evidence="3 4">
    <name type="scientific">Platanthera zijinensis</name>
    <dbReference type="NCBI Taxonomy" id="2320716"/>
    <lineage>
        <taxon>Eukaryota</taxon>
        <taxon>Viridiplantae</taxon>
        <taxon>Streptophyta</taxon>
        <taxon>Embryophyta</taxon>
        <taxon>Tracheophyta</taxon>
        <taxon>Spermatophyta</taxon>
        <taxon>Magnoliopsida</taxon>
        <taxon>Liliopsida</taxon>
        <taxon>Asparagales</taxon>
        <taxon>Orchidaceae</taxon>
        <taxon>Orchidoideae</taxon>
        <taxon>Orchideae</taxon>
        <taxon>Orchidinae</taxon>
        <taxon>Platanthera</taxon>
    </lineage>
</organism>
<sequence>MPVDPQVQSPSLTEQKQPSLLPPPSPPPIDAVDVGEGVRAIVRDESEKPEESTAPSPIDVVVPPLPRPFLYPLPKRGYPRRKKKSLTPKQSSTANRRLEILSDNFHPVPFSPGKTLDFSAHEKIFRALGLWEFAHLELDSDVRSELLAHLIAYYDPANRRSYVNGARISVSRSDLARALGLPAKKEKLSPLNCTDEAVFVLLEFISNYMPYGDDMCILPQEISQAIQSVKNGLPQKVDWAALMWVLVEKDLLDAPNSGVFHCASHLQCLIKHQHPHLFQNEEHPMLEPIVEVDEEEISEVEADVGVADAVVNMVEVEVTAAKEEEYDYNDSSPRKMRSLKDLENAVLDKNNSDLPLTLSASEHLVSGYEDENAGEEEQWIEEMEHDGFEHCLQHCSSGIVEGIEFKNFTKVDGHEMKYEDDPSLKFSNSGRQSPSDFLHAVGSTSIPYGQQSNSFNADGGEFLTVGAESRKNKLSHGPNYCLHFGNNGKRHACAVVDPVEDHFEGNQQKKMRTGEPSSNLPLSPYELMEQLQQCTQRVNMIYAERTQAIVNMEMEAQYLSHILPEKEQAVHSLKMMVEEQQHWRMVVRHYEHELDLVTKMLLGYKKALKETQISFADYKRKHSLDDETLSKDVPGTGGLVLSVSELTQQQLDKEEATRRKLLDTFDVFEKVLMNLKECEERIMMHNKKLVGLAKEVKQLKKRFANSISSCI</sequence>
<reference evidence="3 4" key="1">
    <citation type="journal article" date="2022" name="Nat. Plants">
        <title>Genomes of leafy and leafless Platanthera orchids illuminate the evolution of mycoheterotrophy.</title>
        <authorList>
            <person name="Li M.H."/>
            <person name="Liu K.W."/>
            <person name="Li Z."/>
            <person name="Lu H.C."/>
            <person name="Ye Q.L."/>
            <person name="Zhang D."/>
            <person name="Wang J.Y."/>
            <person name="Li Y.F."/>
            <person name="Zhong Z.M."/>
            <person name="Liu X."/>
            <person name="Yu X."/>
            <person name="Liu D.K."/>
            <person name="Tu X.D."/>
            <person name="Liu B."/>
            <person name="Hao Y."/>
            <person name="Liao X.Y."/>
            <person name="Jiang Y.T."/>
            <person name="Sun W.H."/>
            <person name="Chen J."/>
            <person name="Chen Y.Q."/>
            <person name="Ai Y."/>
            <person name="Zhai J.W."/>
            <person name="Wu S.S."/>
            <person name="Zhou Z."/>
            <person name="Hsiao Y.Y."/>
            <person name="Wu W.L."/>
            <person name="Chen Y.Y."/>
            <person name="Lin Y.F."/>
            <person name="Hsu J.L."/>
            <person name="Li C.Y."/>
            <person name="Wang Z.W."/>
            <person name="Zhao X."/>
            <person name="Zhong W.Y."/>
            <person name="Ma X.K."/>
            <person name="Ma L."/>
            <person name="Huang J."/>
            <person name="Chen G.Z."/>
            <person name="Huang M.Z."/>
            <person name="Huang L."/>
            <person name="Peng D.H."/>
            <person name="Luo Y.B."/>
            <person name="Zou S.Q."/>
            <person name="Chen S.P."/>
            <person name="Lan S."/>
            <person name="Tsai W.C."/>
            <person name="Van de Peer Y."/>
            <person name="Liu Z.J."/>
        </authorList>
    </citation>
    <scope>NUCLEOTIDE SEQUENCE [LARGE SCALE GENOMIC DNA]</scope>
    <source>
        <strain evidence="3">Lor287</strain>
    </source>
</reference>
<evidence type="ECO:0000256" key="1">
    <source>
        <dbReference type="SAM" id="Coils"/>
    </source>
</evidence>
<name>A0AAP0BEP0_9ASPA</name>
<evidence type="ECO:0000256" key="2">
    <source>
        <dbReference type="SAM" id="MobiDB-lite"/>
    </source>
</evidence>
<dbReference type="AlphaFoldDB" id="A0AAP0BEP0"/>
<dbReference type="EMBL" id="JBBWWQ010000011">
    <property type="protein sequence ID" value="KAK8936365.1"/>
    <property type="molecule type" value="Genomic_DNA"/>
</dbReference>
<proteinExistence type="predicted"/>
<accession>A0AAP0BEP0</accession>
<evidence type="ECO:0000313" key="4">
    <source>
        <dbReference type="Proteomes" id="UP001418222"/>
    </source>
</evidence>
<feature type="compositionally biased region" description="Basic and acidic residues" evidence="2">
    <location>
        <begin position="41"/>
        <end position="51"/>
    </location>
</feature>
<feature type="coiled-coil region" evidence="1">
    <location>
        <begin position="675"/>
        <end position="702"/>
    </location>
</feature>
<keyword evidence="1" id="KW-0175">Coiled coil</keyword>
<dbReference type="PANTHER" id="PTHR35120:SF2">
    <property type="entry name" value="AMINOTRANSFERASE-LIKE PLANT MOBILE DOMAIN-CONTAINING PROTEIN"/>
    <property type="match status" value="1"/>
</dbReference>
<comment type="caution">
    <text evidence="3">The sequence shown here is derived from an EMBL/GenBank/DDBJ whole genome shotgun (WGS) entry which is preliminary data.</text>
</comment>
<keyword evidence="4" id="KW-1185">Reference proteome</keyword>
<feature type="compositionally biased region" description="Polar residues" evidence="2">
    <location>
        <begin position="1"/>
        <end position="17"/>
    </location>
</feature>
<dbReference type="PANTHER" id="PTHR35120">
    <property type="entry name" value="HISTONE ACETYLTRANSFERASE KAT6B-LIKE"/>
    <property type="match status" value="1"/>
</dbReference>
<dbReference type="Proteomes" id="UP001418222">
    <property type="component" value="Unassembled WGS sequence"/>
</dbReference>
<feature type="compositionally biased region" description="Basic residues" evidence="2">
    <location>
        <begin position="77"/>
        <end position="86"/>
    </location>
</feature>
<feature type="compositionally biased region" description="Pro residues" evidence="2">
    <location>
        <begin position="20"/>
        <end position="29"/>
    </location>
</feature>
<gene>
    <name evidence="3" type="ORF">KSP39_PZI013718</name>
</gene>